<gene>
    <name evidence="2" type="ORF">PPENT_87.1.T1380111</name>
</gene>
<name>A0A8S1XWK3_9CILI</name>
<comment type="caution">
    <text evidence="2">The sequence shown here is derived from an EMBL/GenBank/DDBJ whole genome shotgun (WGS) entry which is preliminary data.</text>
</comment>
<reference evidence="2" key="1">
    <citation type="submission" date="2021-01" db="EMBL/GenBank/DDBJ databases">
        <authorList>
            <consortium name="Genoscope - CEA"/>
            <person name="William W."/>
        </authorList>
    </citation>
    <scope>NUCLEOTIDE SEQUENCE</scope>
</reference>
<keyword evidence="1" id="KW-0812">Transmembrane</keyword>
<evidence type="ECO:0000313" key="3">
    <source>
        <dbReference type="Proteomes" id="UP000689195"/>
    </source>
</evidence>
<evidence type="ECO:0008006" key="4">
    <source>
        <dbReference type="Google" id="ProtNLM"/>
    </source>
</evidence>
<accession>A0A8S1XWK3</accession>
<protein>
    <recommendedName>
        <fullName evidence="4">Transmembrane protein</fullName>
    </recommendedName>
</protein>
<evidence type="ECO:0000256" key="1">
    <source>
        <dbReference type="SAM" id="Phobius"/>
    </source>
</evidence>
<feature type="transmembrane region" description="Helical" evidence="1">
    <location>
        <begin position="12"/>
        <end position="34"/>
    </location>
</feature>
<sequence>MNQIASLRVRIIIIFQILHLSIISIELGRLTYIITQNLYLQDKDKFYCKEIKQRFFNNTNLPTKKQNQIKVN</sequence>
<dbReference type="EMBL" id="CAJJDO010000138">
    <property type="protein sequence ID" value="CAD8204822.1"/>
    <property type="molecule type" value="Genomic_DNA"/>
</dbReference>
<keyword evidence="1" id="KW-0472">Membrane</keyword>
<proteinExistence type="predicted"/>
<keyword evidence="3" id="KW-1185">Reference proteome</keyword>
<keyword evidence="1" id="KW-1133">Transmembrane helix</keyword>
<dbReference type="Proteomes" id="UP000689195">
    <property type="component" value="Unassembled WGS sequence"/>
</dbReference>
<evidence type="ECO:0000313" key="2">
    <source>
        <dbReference type="EMBL" id="CAD8204822.1"/>
    </source>
</evidence>
<organism evidence="2 3">
    <name type="scientific">Paramecium pentaurelia</name>
    <dbReference type="NCBI Taxonomy" id="43138"/>
    <lineage>
        <taxon>Eukaryota</taxon>
        <taxon>Sar</taxon>
        <taxon>Alveolata</taxon>
        <taxon>Ciliophora</taxon>
        <taxon>Intramacronucleata</taxon>
        <taxon>Oligohymenophorea</taxon>
        <taxon>Peniculida</taxon>
        <taxon>Parameciidae</taxon>
        <taxon>Paramecium</taxon>
    </lineage>
</organism>
<dbReference type="AlphaFoldDB" id="A0A8S1XWK3"/>